<dbReference type="Pfam" id="PF03572">
    <property type="entry name" value="Peptidase_S41"/>
    <property type="match status" value="1"/>
</dbReference>
<name>A0ABP9DCH3_9ACTN</name>
<dbReference type="InterPro" id="IPR029045">
    <property type="entry name" value="ClpP/crotonase-like_dom_sf"/>
</dbReference>
<feature type="domain" description="Tail specific protease" evidence="1">
    <location>
        <begin position="86"/>
        <end position="280"/>
    </location>
</feature>
<dbReference type="CDD" id="cd07563">
    <property type="entry name" value="Peptidase_S41_IRBP"/>
    <property type="match status" value="1"/>
</dbReference>
<reference evidence="3" key="1">
    <citation type="journal article" date="2019" name="Int. J. Syst. Evol. Microbiol.">
        <title>The Global Catalogue of Microorganisms (GCM) 10K type strain sequencing project: providing services to taxonomists for standard genome sequencing and annotation.</title>
        <authorList>
            <consortium name="The Broad Institute Genomics Platform"/>
            <consortium name="The Broad Institute Genome Sequencing Center for Infectious Disease"/>
            <person name="Wu L."/>
            <person name="Ma J."/>
        </authorList>
    </citation>
    <scope>NUCLEOTIDE SEQUENCE [LARGE SCALE GENOMIC DNA]</scope>
    <source>
        <strain evidence="3">JCM 13006</strain>
    </source>
</reference>
<dbReference type="PANTHER" id="PTHR11261:SF3">
    <property type="entry name" value="RETINOL-BINDING PROTEIN 3"/>
    <property type="match status" value="1"/>
</dbReference>
<dbReference type="Gene3D" id="3.30.750.44">
    <property type="match status" value="1"/>
</dbReference>
<accession>A0ABP9DCH3</accession>
<dbReference type="Proteomes" id="UP001501752">
    <property type="component" value="Unassembled WGS sequence"/>
</dbReference>
<evidence type="ECO:0000259" key="1">
    <source>
        <dbReference type="SMART" id="SM00245"/>
    </source>
</evidence>
<dbReference type="EMBL" id="BAABIS010000001">
    <property type="protein sequence ID" value="GAA4836496.1"/>
    <property type="molecule type" value="Genomic_DNA"/>
</dbReference>
<evidence type="ECO:0000313" key="2">
    <source>
        <dbReference type="EMBL" id="GAA4836496.1"/>
    </source>
</evidence>
<proteinExistence type="predicted"/>
<dbReference type="SMART" id="SM00245">
    <property type="entry name" value="TSPc"/>
    <property type="match status" value="1"/>
</dbReference>
<sequence length="297" mass="32642">MTSNDEILDAALTKINDRYVFPELTAAIEEALRARAAGGEYDGLTGPELCAAVTGHLQEVRPDKHLRLLWSEEAVPVEEEDSPEEEAARWAEVYRRGNYGIRRVEQLDGNIGYLDLTFIPDAGAGRQAIGAAMQLVAHTDALVIDLRTCRGGSPNGVALWCSFFFPDDELHLNDIYDRETDSTRQFWTYPHLPAPRYLDRPVTVLTAAFTFSGGEELAYNLQANKRATLIGETTRGGAHPTDRFALTPHITVTVPTARSINPITGTNWEGVGVVPDVAAPADRALETALSRLRADRD</sequence>
<protein>
    <submittedName>
        <fullName evidence="2">S41 family peptidase</fullName>
    </submittedName>
</protein>
<dbReference type="InterPro" id="IPR005151">
    <property type="entry name" value="Tail-specific_protease"/>
</dbReference>
<dbReference type="SUPFAM" id="SSF52096">
    <property type="entry name" value="ClpP/crotonase"/>
    <property type="match status" value="1"/>
</dbReference>
<dbReference type="RefSeq" id="WP_345695463.1">
    <property type="nucleotide sequence ID" value="NZ_BAABIS010000001.1"/>
</dbReference>
<keyword evidence="3" id="KW-1185">Reference proteome</keyword>
<organism evidence="2 3">
    <name type="scientific">Kitasatospora terrestris</name>
    <dbReference type="NCBI Taxonomy" id="258051"/>
    <lineage>
        <taxon>Bacteria</taxon>
        <taxon>Bacillati</taxon>
        <taxon>Actinomycetota</taxon>
        <taxon>Actinomycetes</taxon>
        <taxon>Kitasatosporales</taxon>
        <taxon>Streptomycetaceae</taxon>
        <taxon>Kitasatospora</taxon>
    </lineage>
</organism>
<comment type="caution">
    <text evidence="2">The sequence shown here is derived from an EMBL/GenBank/DDBJ whole genome shotgun (WGS) entry which is preliminary data.</text>
</comment>
<evidence type="ECO:0000313" key="3">
    <source>
        <dbReference type="Proteomes" id="UP001501752"/>
    </source>
</evidence>
<dbReference type="PANTHER" id="PTHR11261">
    <property type="entry name" value="INTERPHOTORECEPTOR RETINOID-BINDING PROTEIN"/>
    <property type="match status" value="1"/>
</dbReference>
<dbReference type="Gene3D" id="3.90.226.10">
    <property type="entry name" value="2-enoyl-CoA Hydratase, Chain A, domain 1"/>
    <property type="match status" value="1"/>
</dbReference>
<gene>
    <name evidence="2" type="ORF">GCM10023235_09250</name>
</gene>